<reference evidence="1" key="1">
    <citation type="submission" date="2009-10" db="EMBL/GenBank/DDBJ databases">
        <title>Diversity of trophic interactions inside an arsenic-rich microbial ecosystem.</title>
        <authorList>
            <person name="Bertin P.N."/>
            <person name="Heinrich-Salmeron A."/>
            <person name="Pelletier E."/>
            <person name="Goulhen-Chollet F."/>
            <person name="Arsene-Ploetze F."/>
            <person name="Gallien S."/>
            <person name="Calteau A."/>
            <person name="Vallenet D."/>
            <person name="Casiot C."/>
            <person name="Chane-Woon-Ming B."/>
            <person name="Giloteaux L."/>
            <person name="Barakat M."/>
            <person name="Bonnefoy V."/>
            <person name="Bruneel O."/>
            <person name="Chandler M."/>
            <person name="Cleiss J."/>
            <person name="Duran R."/>
            <person name="Elbaz-Poulichet F."/>
            <person name="Fonknechten N."/>
            <person name="Lauga B."/>
            <person name="Mornico D."/>
            <person name="Ortet P."/>
            <person name="Schaeffer C."/>
            <person name="Siguier P."/>
            <person name="Alexander Thil Smith A."/>
            <person name="Van Dorsselaer A."/>
            <person name="Weissenbach J."/>
            <person name="Medigue C."/>
            <person name="Le Paslier D."/>
        </authorList>
    </citation>
    <scope>NUCLEOTIDE SEQUENCE</scope>
</reference>
<dbReference type="AlphaFoldDB" id="E6Q5X1"/>
<sequence>MYLSKPRRRAIPVSRLIKNNTTSLLIGLLRMPRHVIFAAFIHTTTVDVFEASRKVKQGAFL</sequence>
<gene>
    <name evidence="2" type="ORF">CARN4_1316</name>
    <name evidence="1" type="ORF">CARN4_2440</name>
</gene>
<organism evidence="1">
    <name type="scientific">mine drainage metagenome</name>
    <dbReference type="NCBI Taxonomy" id="410659"/>
    <lineage>
        <taxon>unclassified sequences</taxon>
        <taxon>metagenomes</taxon>
        <taxon>ecological metagenomes</taxon>
    </lineage>
</organism>
<dbReference type="EMBL" id="CABO01000046">
    <property type="protein sequence ID" value="CBI02974.1"/>
    <property type="molecule type" value="Genomic_DNA"/>
</dbReference>
<dbReference type="EMBL" id="CABO01000039">
    <property type="protein sequence ID" value="CBI02592.1"/>
    <property type="molecule type" value="Genomic_DNA"/>
</dbReference>
<evidence type="ECO:0000313" key="1">
    <source>
        <dbReference type="EMBL" id="CBI02592.1"/>
    </source>
</evidence>
<name>E6Q5X1_9ZZZZ</name>
<evidence type="ECO:0000313" key="2">
    <source>
        <dbReference type="EMBL" id="CBI02974.1"/>
    </source>
</evidence>
<proteinExistence type="predicted"/>
<comment type="caution">
    <text evidence="1">The sequence shown here is derived from an EMBL/GenBank/DDBJ whole genome shotgun (WGS) entry which is preliminary data.</text>
</comment>
<accession>E6Q5X1</accession>
<protein>
    <submittedName>
        <fullName evidence="1">Uncharacterized protein</fullName>
    </submittedName>
</protein>